<gene>
    <name evidence="5" type="ORF">HERILL_LOCUS7976</name>
</gene>
<accession>A0A7R8UQF0</accession>
<comment type="similarity">
    <text evidence="2">Belongs to the peptidase S1 family. CLIP subfamily.</text>
</comment>
<keyword evidence="3" id="KW-0732">Signal</keyword>
<sequence>MSKFAKIILLIMSLPLVALQNNTNQEDTSPLIRSPPGQFPANVSIFLSSNRIINTFGNNSKVDIRNASDDNHLCTGMLVELDNVITSASCVANSKAKDLLIIAGSANLLQERNVSYILIHPDYSSTDLDYNIAVLKLRQLFNQTTHVHAAVVARLVPNDGETCFVSGWTTEKLSSFVSADGLIGNFSVPRLDWYFLKTFSDSLLR</sequence>
<reference evidence="5 6" key="1">
    <citation type="submission" date="2020-11" db="EMBL/GenBank/DDBJ databases">
        <authorList>
            <person name="Wallbank WR R."/>
            <person name="Pardo Diaz C."/>
            <person name="Kozak K."/>
            <person name="Martin S."/>
            <person name="Jiggins C."/>
            <person name="Moest M."/>
            <person name="Warren A I."/>
            <person name="Generalovic N T."/>
            <person name="Byers J.R.P. K."/>
            <person name="Montejo-Kovacevich G."/>
            <person name="Yen C E."/>
        </authorList>
    </citation>
    <scope>NUCLEOTIDE SEQUENCE [LARGE SCALE GENOMIC DNA]</scope>
</reference>
<evidence type="ECO:0000256" key="2">
    <source>
        <dbReference type="ARBA" id="ARBA00024195"/>
    </source>
</evidence>
<dbReference type="OrthoDB" id="6358644at2759"/>
<evidence type="ECO:0000313" key="5">
    <source>
        <dbReference type="EMBL" id="CAD7085113.1"/>
    </source>
</evidence>
<keyword evidence="1" id="KW-1015">Disulfide bond</keyword>
<dbReference type="GO" id="GO:0006508">
    <property type="term" value="P:proteolysis"/>
    <property type="evidence" value="ECO:0007669"/>
    <property type="project" value="InterPro"/>
</dbReference>
<dbReference type="AlphaFoldDB" id="A0A7R8UQF0"/>
<protein>
    <recommendedName>
        <fullName evidence="4">Peptidase S1 domain-containing protein</fullName>
    </recommendedName>
</protein>
<dbReference type="Gene3D" id="2.40.10.10">
    <property type="entry name" value="Trypsin-like serine proteases"/>
    <property type="match status" value="1"/>
</dbReference>
<evidence type="ECO:0000313" key="6">
    <source>
        <dbReference type="Proteomes" id="UP000594454"/>
    </source>
</evidence>
<evidence type="ECO:0000256" key="3">
    <source>
        <dbReference type="SAM" id="SignalP"/>
    </source>
</evidence>
<evidence type="ECO:0000256" key="1">
    <source>
        <dbReference type="ARBA" id="ARBA00023157"/>
    </source>
</evidence>
<name>A0A7R8UQF0_HERIL</name>
<dbReference type="InterPro" id="IPR009003">
    <property type="entry name" value="Peptidase_S1_PA"/>
</dbReference>
<dbReference type="PROSITE" id="PS50240">
    <property type="entry name" value="TRYPSIN_DOM"/>
    <property type="match status" value="1"/>
</dbReference>
<dbReference type="InterPro" id="IPR051487">
    <property type="entry name" value="Ser/Thr_Proteases_Immune/Dev"/>
</dbReference>
<evidence type="ECO:0000259" key="4">
    <source>
        <dbReference type="PROSITE" id="PS50240"/>
    </source>
</evidence>
<dbReference type="GO" id="GO:0004252">
    <property type="term" value="F:serine-type endopeptidase activity"/>
    <property type="evidence" value="ECO:0007669"/>
    <property type="project" value="InterPro"/>
</dbReference>
<dbReference type="EMBL" id="LR899011">
    <property type="protein sequence ID" value="CAD7085113.1"/>
    <property type="molecule type" value="Genomic_DNA"/>
</dbReference>
<dbReference type="Proteomes" id="UP000594454">
    <property type="component" value="Chromosome 3"/>
</dbReference>
<feature type="chain" id="PRO_5031360038" description="Peptidase S1 domain-containing protein" evidence="3">
    <location>
        <begin position="20"/>
        <end position="205"/>
    </location>
</feature>
<dbReference type="Pfam" id="PF00089">
    <property type="entry name" value="Trypsin"/>
    <property type="match status" value="1"/>
</dbReference>
<dbReference type="InParanoid" id="A0A7R8UQF0"/>
<dbReference type="PANTHER" id="PTHR24256">
    <property type="entry name" value="TRYPTASE-RELATED"/>
    <property type="match status" value="1"/>
</dbReference>
<organism evidence="5 6">
    <name type="scientific">Hermetia illucens</name>
    <name type="common">Black soldier fly</name>
    <dbReference type="NCBI Taxonomy" id="343691"/>
    <lineage>
        <taxon>Eukaryota</taxon>
        <taxon>Metazoa</taxon>
        <taxon>Ecdysozoa</taxon>
        <taxon>Arthropoda</taxon>
        <taxon>Hexapoda</taxon>
        <taxon>Insecta</taxon>
        <taxon>Pterygota</taxon>
        <taxon>Neoptera</taxon>
        <taxon>Endopterygota</taxon>
        <taxon>Diptera</taxon>
        <taxon>Brachycera</taxon>
        <taxon>Stratiomyomorpha</taxon>
        <taxon>Stratiomyidae</taxon>
        <taxon>Hermetiinae</taxon>
        <taxon>Hermetia</taxon>
    </lineage>
</organism>
<keyword evidence="6" id="KW-1185">Reference proteome</keyword>
<proteinExistence type="inferred from homology"/>
<dbReference type="SUPFAM" id="SSF50494">
    <property type="entry name" value="Trypsin-like serine proteases"/>
    <property type="match status" value="1"/>
</dbReference>
<dbReference type="InterPro" id="IPR043504">
    <property type="entry name" value="Peptidase_S1_PA_chymotrypsin"/>
</dbReference>
<feature type="signal peptide" evidence="3">
    <location>
        <begin position="1"/>
        <end position="19"/>
    </location>
</feature>
<dbReference type="InterPro" id="IPR001254">
    <property type="entry name" value="Trypsin_dom"/>
</dbReference>
<feature type="domain" description="Peptidase S1" evidence="4">
    <location>
        <begin position="16"/>
        <end position="205"/>
    </location>
</feature>